<evidence type="ECO:0000259" key="1">
    <source>
        <dbReference type="Pfam" id="PF12728"/>
    </source>
</evidence>
<dbReference type="AlphaFoldDB" id="A0A2R3IQ72"/>
<keyword evidence="3" id="KW-1185">Reference proteome</keyword>
<evidence type="ECO:0000313" key="2">
    <source>
        <dbReference type="EMBL" id="AVK04071.1"/>
    </source>
</evidence>
<proteinExistence type="predicted"/>
<feature type="domain" description="Helix-turn-helix" evidence="1">
    <location>
        <begin position="13"/>
        <end position="59"/>
    </location>
</feature>
<dbReference type="Proteomes" id="UP000238390">
    <property type="component" value="Chromosome"/>
</dbReference>
<name>A0A2R3IQ72_9PSED</name>
<dbReference type="EMBL" id="CP027169">
    <property type="protein sequence ID" value="AVK04071.1"/>
    <property type="molecule type" value="Genomic_DNA"/>
</dbReference>
<organism evidence="2 3">
    <name type="scientific">Pseudomonas paraeruginosa</name>
    <dbReference type="NCBI Taxonomy" id="2994495"/>
    <lineage>
        <taxon>Bacteria</taxon>
        <taxon>Pseudomonadati</taxon>
        <taxon>Pseudomonadota</taxon>
        <taxon>Gammaproteobacteria</taxon>
        <taxon>Pseudomonadales</taxon>
        <taxon>Pseudomonadaceae</taxon>
        <taxon>Pseudomonas</taxon>
    </lineage>
</organism>
<dbReference type="InterPro" id="IPR041657">
    <property type="entry name" value="HTH_17"/>
</dbReference>
<evidence type="ECO:0000313" key="3">
    <source>
        <dbReference type="Proteomes" id="UP000238390"/>
    </source>
</evidence>
<reference evidence="2 3" key="1">
    <citation type="submission" date="2018-02" db="EMBL/GenBank/DDBJ databases">
        <title>FDA/CDC Antimicrobial Resistant Isolate Bank Genome Sequencing.</title>
        <authorList>
            <person name="Benahmed F.H."/>
            <person name="Lutgring J.D."/>
            <person name="Yoo B."/>
            <person name="Machado M."/>
            <person name="Brown A."/>
            <person name="McAllister G."/>
            <person name="Perry A."/>
            <person name="Halpin A.L."/>
            <person name="Vavikolanu K."/>
            <person name="Ott S."/>
            <person name="Zhao X."/>
            <person name="Tallon L.J."/>
            <person name="Sadzewicz L."/>
            <person name="Aluvathingal J."/>
            <person name="Nadendla S."/>
            <person name="Voskania-kordi A."/>
            <person name="Simonyan V."/>
            <person name="Patel J."/>
            <person name="Shawar R.M."/>
        </authorList>
    </citation>
    <scope>NUCLEOTIDE SEQUENCE [LARGE SCALE GENOMIC DNA]</scope>
    <source>
        <strain evidence="2 3">AR_0356</strain>
    </source>
</reference>
<protein>
    <submittedName>
        <fullName evidence="2">Helix-turn-helix domain protein</fullName>
    </submittedName>
</protein>
<accession>A0A2R3IQ72</accession>
<dbReference type="Pfam" id="PF12728">
    <property type="entry name" value="HTH_17"/>
    <property type="match status" value="1"/>
</dbReference>
<dbReference type="RefSeq" id="WP_023082007.1">
    <property type="nucleotide sequence ID" value="NZ_CP027169.1"/>
</dbReference>
<sequence>MTQAAPLAPLAVSPEDAGRMSGHARSAIYEALASGQLPSFKSGRRRLILVTELNAWLHRLAKENAR</sequence>
<gene>
    <name evidence="2" type="ORF">CSB93_6475</name>
</gene>